<name>A0A089Q9Z4_9LACO</name>
<reference evidence="3 6" key="2">
    <citation type="submission" date="2017-04" db="EMBL/GenBank/DDBJ databases">
        <title>Complete genome sequence of Lactobacillus salivarius ZLS006, a probiotic strain isolated from healthy piglet.</title>
        <authorList>
            <person name="Zhang D."/>
        </authorList>
    </citation>
    <scope>NUCLEOTIDE SEQUENCE [LARGE SCALE GENOMIC DNA]</scope>
    <source>
        <strain evidence="3 6">ZLS006</strain>
    </source>
</reference>
<dbReference type="InterPro" id="IPR029044">
    <property type="entry name" value="Nucleotide-diphossugar_trans"/>
</dbReference>
<evidence type="ECO:0000313" key="5">
    <source>
        <dbReference type="Proteomes" id="UP000029488"/>
    </source>
</evidence>
<dbReference type="PANTHER" id="PTHR22916">
    <property type="entry name" value="GLYCOSYLTRANSFERASE"/>
    <property type="match status" value="1"/>
</dbReference>
<organism evidence="2 5">
    <name type="scientific">Ligilactobacillus salivarius</name>
    <dbReference type="NCBI Taxonomy" id="1624"/>
    <lineage>
        <taxon>Bacteria</taxon>
        <taxon>Bacillati</taxon>
        <taxon>Bacillota</taxon>
        <taxon>Bacilli</taxon>
        <taxon>Lactobacillales</taxon>
        <taxon>Lactobacillaceae</taxon>
        <taxon>Ligilactobacillus</taxon>
    </lineage>
</organism>
<dbReference type="Gene3D" id="3.90.550.10">
    <property type="entry name" value="Spore Coat Polysaccharide Biosynthesis Protein SpsA, Chain A"/>
    <property type="match status" value="1"/>
</dbReference>
<evidence type="ECO:0000313" key="4">
    <source>
        <dbReference type="EMBL" id="WII28667.1"/>
    </source>
</evidence>
<dbReference type="Proteomes" id="UP001231316">
    <property type="component" value="Chromosome"/>
</dbReference>
<evidence type="ECO:0000259" key="1">
    <source>
        <dbReference type="Pfam" id="PF00535"/>
    </source>
</evidence>
<reference evidence="4" key="3">
    <citation type="submission" date="2023-04" db="EMBL/GenBank/DDBJ databases">
        <title>Four porcine-derived lactic acid bacteria strains analyses and their evaluation as potential probiotics based on genomics.</title>
        <authorList>
            <person name="Niu D."/>
        </authorList>
    </citation>
    <scope>NUCLEOTIDE SEQUENCE</scope>
    <source>
        <strain evidence="4">ZSA5</strain>
    </source>
</reference>
<keyword evidence="2" id="KW-0328">Glycosyltransferase</keyword>
<dbReference type="PANTHER" id="PTHR22916:SF3">
    <property type="entry name" value="UDP-GLCNAC:BETAGAL BETA-1,3-N-ACETYLGLUCOSAMINYLTRANSFERASE-LIKE PROTEIN 1"/>
    <property type="match status" value="1"/>
</dbReference>
<protein>
    <submittedName>
        <fullName evidence="4">Glycosyltransferase</fullName>
        <ecNumber evidence="4">2.4.-.-</ecNumber>
    </submittedName>
    <submittedName>
        <fullName evidence="2">N-acetylglucosaminyltransferase</fullName>
    </submittedName>
</protein>
<dbReference type="EMBL" id="CP007646">
    <property type="protein sequence ID" value="AIR09874.1"/>
    <property type="molecule type" value="Genomic_DNA"/>
</dbReference>
<evidence type="ECO:0000313" key="2">
    <source>
        <dbReference type="EMBL" id="AIR09874.1"/>
    </source>
</evidence>
<dbReference type="Proteomes" id="UP000195378">
    <property type="component" value="Chromosome"/>
</dbReference>
<proteinExistence type="predicted"/>
<gene>
    <name evidence="3" type="ORF">B7R82_08870</name>
    <name evidence="2" type="ORF">LSJ_0108</name>
    <name evidence="4" type="ORF">QFE45_00520</name>
</gene>
<evidence type="ECO:0000313" key="6">
    <source>
        <dbReference type="Proteomes" id="UP000195378"/>
    </source>
</evidence>
<keyword evidence="2" id="KW-0808">Transferase</keyword>
<dbReference type="CDD" id="cd00761">
    <property type="entry name" value="Glyco_tranf_GTA_type"/>
    <property type="match status" value="1"/>
</dbReference>
<dbReference type="InterPro" id="IPR001173">
    <property type="entry name" value="Glyco_trans_2-like"/>
</dbReference>
<dbReference type="AlphaFoldDB" id="A0A089Q9Z4"/>
<dbReference type="GO" id="GO:0016758">
    <property type="term" value="F:hexosyltransferase activity"/>
    <property type="evidence" value="ECO:0007669"/>
    <property type="project" value="UniProtKB-ARBA"/>
</dbReference>
<accession>A0A089Q9Z4</accession>
<evidence type="ECO:0000313" key="3">
    <source>
        <dbReference type="EMBL" id="ARU20039.1"/>
    </source>
</evidence>
<sequence length="338" mass="38793">MEDYLITIVIPMYNVENSIERLIISISKAFKDQESLVEVLAIDDGSTDKTVEIFKNLHEKSQPLALKLIQNSHGGVSKARNTGIKYSTGRYVTFVDSDDELDLVDLAELKENIIQNAEVIIFDADRNGLINLNEDNNRAKVLAEIAMLGKHVISAGIQNKIYLRSFLIENNIFFSDELRVGEDTLFIFNAISVADKIVKTNSNFYVVHESSSVHLFNEYNLTNELFFRKYMLEILSRFETDPTIEKIKIRFGITGIIFLIECYFAPLVRTGRLTYTEAKVKLEDIVREGQYEGFDSNIFDKTLSKRGKIFRRLINKGMFKTVIFLLNTEDRIKGINRI</sequence>
<dbReference type="RefSeq" id="WP_034982304.1">
    <property type="nucleotide sequence ID" value="NZ_CP007646.1"/>
</dbReference>
<dbReference type="EMBL" id="CP020858">
    <property type="protein sequence ID" value="ARU20039.1"/>
    <property type="molecule type" value="Genomic_DNA"/>
</dbReference>
<dbReference type="EMBL" id="CP123971">
    <property type="protein sequence ID" value="WII28667.1"/>
    <property type="molecule type" value="Genomic_DNA"/>
</dbReference>
<dbReference type="SUPFAM" id="SSF53448">
    <property type="entry name" value="Nucleotide-diphospho-sugar transferases"/>
    <property type="match status" value="1"/>
</dbReference>
<dbReference type="EC" id="2.4.-.-" evidence="4"/>
<dbReference type="Proteomes" id="UP000029488">
    <property type="component" value="Chromosome"/>
</dbReference>
<dbReference type="Pfam" id="PF00535">
    <property type="entry name" value="Glycos_transf_2"/>
    <property type="match status" value="1"/>
</dbReference>
<reference evidence="2 5" key="1">
    <citation type="journal article" date="2014" name="BMC Genomics">
        <title>Unusual genome complexity in Lactobacillus salivarius JCM1046.</title>
        <authorList>
            <person name="Raftis E.J."/>
            <person name="Forde B.M."/>
            <person name="Claesson M.J."/>
            <person name="O'Toole P.W."/>
        </authorList>
    </citation>
    <scope>NUCLEOTIDE SEQUENCE [LARGE SCALE GENOMIC DNA]</scope>
    <source>
        <strain evidence="2 5">JCM1046</strain>
    </source>
</reference>
<feature type="domain" description="Glycosyltransferase 2-like" evidence="1">
    <location>
        <begin position="7"/>
        <end position="127"/>
    </location>
</feature>
<dbReference type="KEGG" id="lsj:LSJ_0108"/>